<reference evidence="2 3" key="1">
    <citation type="journal article" date="2017" name="Curr. Biol.">
        <title>Genome architecture and evolution of a unichromosomal asexual nematode.</title>
        <authorList>
            <person name="Fradin H."/>
            <person name="Zegar C."/>
            <person name="Gutwein M."/>
            <person name="Lucas J."/>
            <person name="Kovtun M."/>
            <person name="Corcoran D."/>
            <person name="Baugh L.R."/>
            <person name="Kiontke K."/>
            <person name="Gunsalus K."/>
            <person name="Fitch D.H."/>
            <person name="Piano F."/>
        </authorList>
    </citation>
    <scope>NUCLEOTIDE SEQUENCE [LARGE SCALE GENOMIC DNA]</scope>
    <source>
        <strain evidence="2">PF1309</strain>
    </source>
</reference>
<gene>
    <name evidence="2" type="ORF">WR25_01118</name>
</gene>
<evidence type="ECO:0000313" key="2">
    <source>
        <dbReference type="EMBL" id="PAV86180.1"/>
    </source>
</evidence>
<dbReference type="Proteomes" id="UP000218231">
    <property type="component" value="Unassembled WGS sequence"/>
</dbReference>
<feature type="domain" description="DUF8117" evidence="1">
    <location>
        <begin position="42"/>
        <end position="172"/>
    </location>
</feature>
<accession>A0A2A2LJ65</accession>
<name>A0A2A2LJ65_9BILA</name>
<dbReference type="AlphaFoldDB" id="A0A2A2LJ65"/>
<proteinExistence type="predicted"/>
<dbReference type="Pfam" id="PF26431">
    <property type="entry name" value="DUF8117"/>
    <property type="match status" value="1"/>
</dbReference>
<dbReference type="OrthoDB" id="5804999at2759"/>
<sequence length="285" mass="33084">MALPVSMEDTELFPHDDRLNSNPGKIEIDLDAISQMQTSLARLWWSRLVISVRGYVINYVQSDEQTLFHCDDAFIAIHRYLAEPTSDKQEGLRFISDLQVIVTFPLISETLLALDAGKRIAADPFANPQTKESFERVFGVSNRITYRIANGQKYAYVVFMKILHVLQQRWKSKNNERRSIRFETDPEWQPDDRVVLFQQFFHGNRTWVLCDFDRYILTQWRPQGATIIFGDRFVQKKQREGMKLCSYCGMIEQQIGQFPSQDGYQFCSPDCLQGFTALPQTTAAQ</sequence>
<comment type="caution">
    <text evidence="2">The sequence shown here is derived from an EMBL/GenBank/DDBJ whole genome shotgun (WGS) entry which is preliminary data.</text>
</comment>
<dbReference type="EMBL" id="LIAE01006698">
    <property type="protein sequence ID" value="PAV86180.1"/>
    <property type="molecule type" value="Genomic_DNA"/>
</dbReference>
<keyword evidence="3" id="KW-1185">Reference proteome</keyword>
<protein>
    <recommendedName>
        <fullName evidence="1">DUF8117 domain-containing protein</fullName>
    </recommendedName>
</protein>
<dbReference type="InterPro" id="IPR058430">
    <property type="entry name" value="DUF8117"/>
</dbReference>
<evidence type="ECO:0000259" key="1">
    <source>
        <dbReference type="Pfam" id="PF26431"/>
    </source>
</evidence>
<evidence type="ECO:0000313" key="3">
    <source>
        <dbReference type="Proteomes" id="UP000218231"/>
    </source>
</evidence>
<organism evidence="2 3">
    <name type="scientific">Diploscapter pachys</name>
    <dbReference type="NCBI Taxonomy" id="2018661"/>
    <lineage>
        <taxon>Eukaryota</taxon>
        <taxon>Metazoa</taxon>
        <taxon>Ecdysozoa</taxon>
        <taxon>Nematoda</taxon>
        <taxon>Chromadorea</taxon>
        <taxon>Rhabditida</taxon>
        <taxon>Rhabditina</taxon>
        <taxon>Rhabditomorpha</taxon>
        <taxon>Rhabditoidea</taxon>
        <taxon>Rhabditidae</taxon>
        <taxon>Diploscapter</taxon>
    </lineage>
</organism>